<dbReference type="SUPFAM" id="SSF74650">
    <property type="entry name" value="Galactose mutarotase-like"/>
    <property type="match status" value="1"/>
</dbReference>
<dbReference type="InterPro" id="IPR029413">
    <property type="entry name" value="RG-lyase_II"/>
</dbReference>
<dbReference type="SUPFAM" id="SSF49452">
    <property type="entry name" value="Starch-binding domain-like"/>
    <property type="match status" value="1"/>
</dbReference>
<evidence type="ECO:0000256" key="3">
    <source>
        <dbReference type="ARBA" id="ARBA00010418"/>
    </source>
</evidence>
<dbReference type="EMBL" id="SSOP01000005">
    <property type="protein sequence ID" value="KAB5595923.1"/>
    <property type="molecule type" value="Genomic_DNA"/>
</dbReference>
<keyword evidence="10" id="KW-0624">Polysaccharide degradation</keyword>
<dbReference type="InterPro" id="IPR014718">
    <property type="entry name" value="GH-type_carb-bd"/>
</dbReference>
<dbReference type="PANTHER" id="PTHR32018:SF9">
    <property type="entry name" value="RHAMNOGALACTURONATE LYASE B"/>
    <property type="match status" value="1"/>
</dbReference>
<dbReference type="GO" id="GO:0005576">
    <property type="term" value="C:extracellular region"/>
    <property type="evidence" value="ECO:0007669"/>
    <property type="project" value="UniProtKB-SubCell"/>
</dbReference>
<dbReference type="CDD" id="cd10316">
    <property type="entry name" value="RGL4_M"/>
    <property type="match status" value="1"/>
</dbReference>
<keyword evidence="7" id="KW-0325">Glycoprotein</keyword>
<dbReference type="Gene3D" id="2.70.98.10">
    <property type="match status" value="1"/>
</dbReference>
<proteinExistence type="inferred from homology"/>
<dbReference type="InterPro" id="IPR029411">
    <property type="entry name" value="RG-lyase_III"/>
</dbReference>
<keyword evidence="9" id="KW-0119">Carbohydrate metabolism</keyword>
<protein>
    <recommendedName>
        <fullName evidence="4">rhamnogalacturonan endolyase</fullName>
        <ecNumber evidence="4">4.2.2.23</ecNumber>
    </recommendedName>
</protein>
<dbReference type="Pfam" id="PF14686">
    <property type="entry name" value="fn3_3"/>
    <property type="match status" value="1"/>
</dbReference>
<evidence type="ECO:0000259" key="13">
    <source>
        <dbReference type="Pfam" id="PF14686"/>
    </source>
</evidence>
<evidence type="ECO:0000256" key="10">
    <source>
        <dbReference type="ARBA" id="ARBA00023326"/>
    </source>
</evidence>
<evidence type="ECO:0000256" key="8">
    <source>
        <dbReference type="ARBA" id="ARBA00023239"/>
    </source>
</evidence>
<keyword evidence="15" id="KW-1185">Reference proteome</keyword>
<comment type="catalytic activity">
    <reaction evidence="1">
        <text>Endotype eliminative cleavage of L-alpha-rhamnopyranosyl-(1-&gt;4)-alpha-D-galactopyranosyluronic acid bonds of rhamnogalacturonan I domains in ramified hairy regions of pectin leaving L-rhamnopyranose at the reducing end and 4-deoxy-4,5-unsaturated D-galactopyranosyluronic acid at the non-reducing end.</text>
        <dbReference type="EC" id="4.2.2.23"/>
    </reaction>
</comment>
<feature type="chain" id="PRO_5024430172" description="rhamnogalacturonan endolyase" evidence="11">
    <location>
        <begin position="23"/>
        <end position="664"/>
    </location>
</feature>
<comment type="subcellular location">
    <subcellularLocation>
        <location evidence="2">Secreted</location>
    </subcellularLocation>
</comment>
<dbReference type="GO" id="GO:0030246">
    <property type="term" value="F:carbohydrate binding"/>
    <property type="evidence" value="ECO:0007669"/>
    <property type="project" value="InterPro"/>
</dbReference>
<comment type="similarity">
    <text evidence="3">Belongs to the polysaccharide lyase 4 family.</text>
</comment>
<dbReference type="GO" id="GO:0102210">
    <property type="term" value="F:rhamnogalacturonan endolyase activity"/>
    <property type="evidence" value="ECO:0007669"/>
    <property type="project" value="UniProtKB-EC"/>
</dbReference>
<evidence type="ECO:0000256" key="9">
    <source>
        <dbReference type="ARBA" id="ARBA00023277"/>
    </source>
</evidence>
<dbReference type="OrthoDB" id="2130367at2759"/>
<evidence type="ECO:0000256" key="4">
    <source>
        <dbReference type="ARBA" id="ARBA00012437"/>
    </source>
</evidence>
<evidence type="ECO:0000256" key="7">
    <source>
        <dbReference type="ARBA" id="ARBA00023180"/>
    </source>
</evidence>
<keyword evidence="8 14" id="KW-0456">Lyase</keyword>
<dbReference type="EC" id="4.2.2.23" evidence="4"/>
<keyword evidence="5" id="KW-0964">Secreted</keyword>
<dbReference type="AlphaFoldDB" id="A0A5N5QWH8"/>
<dbReference type="CDD" id="cd10320">
    <property type="entry name" value="RGL4_N"/>
    <property type="match status" value="1"/>
</dbReference>
<reference evidence="14 15" key="1">
    <citation type="journal article" date="2019" name="Fungal Biol. Biotechnol.">
        <title>Draft genome sequence of fastidious pathogen Ceratobasidium theobromae, which causes vascular-streak dieback in Theobroma cacao.</title>
        <authorList>
            <person name="Ali S.S."/>
            <person name="Asman A."/>
            <person name="Shao J."/>
            <person name="Firmansyah A.P."/>
            <person name="Susilo A.W."/>
            <person name="Rosmana A."/>
            <person name="McMahon P."/>
            <person name="Junaid M."/>
            <person name="Guest D."/>
            <person name="Kheng T.Y."/>
            <person name="Meinhardt L.W."/>
            <person name="Bailey B.A."/>
        </authorList>
    </citation>
    <scope>NUCLEOTIDE SEQUENCE [LARGE SCALE GENOMIC DNA]</scope>
    <source>
        <strain evidence="14 15">CT2</strain>
    </source>
</reference>
<evidence type="ECO:0000259" key="12">
    <source>
        <dbReference type="Pfam" id="PF14683"/>
    </source>
</evidence>
<dbReference type="Gene3D" id="2.60.120.260">
    <property type="entry name" value="Galactose-binding domain-like"/>
    <property type="match status" value="1"/>
</dbReference>
<evidence type="ECO:0000256" key="6">
    <source>
        <dbReference type="ARBA" id="ARBA00022729"/>
    </source>
</evidence>
<sequence length="664" mass="73396">MVVTLLSLSALLVSGLVPEVFGALSVDEASTTIQLSNGRLSASMVKSSGIIKTMSLDGRDLLGTGQGLYLDCSCIPSGFYTPGTSNPIVKSLSGTDATGTAWGGVVLQDTYPPTGQMFQQYWFLRDGETGLHSFSRMAYYNSTTPYLRDFAEFRTLFRPNSNLWTHVSTNPTHWAPLPSAEARANQITVQDATWYLGNTTNDPYVQQEADYFTKYTFADTWRDHKAHGLYADGSTSNGTTYGAWLVMNTRDTYFGGPIHSDLTVDGITYNYIISNHHGDGAPNITGGSVVLHLLLKLTEPIKTDLIEHSGLSITILTREIMHRKLQALRNDAEKYANPSWNAAFYDSIAPYVPNYVTTGHRGTFSLSINIPKGAKNTIAILSHDGLDPQDNAQNTSAYQYWGDVSKSGQLTIPRVKEGTYRLTVYADGIFGQYEEDGILIAAGKTTRHRTKWIPESAGRELWRIGTPDKTAGEFRHGFAGDPSHPLHPQEYRIYWGQWDFPTDFPNGINYTVGSSNVSQDWNYVHWSVFGPSYTRSTAVSTNMNNWTINFEHNTPIKANATGTLTIQLAGAKSSSGNTDVPSGSFSNFTLQAIINDQQPLNFDVLWYQSSNCAVRSGISCYNIAKKLPFPGGWLKDGWNKVVLSLPYKASAVYVQYDALRMELN</sequence>
<organism evidence="14 15">
    <name type="scientific">Ceratobasidium theobromae</name>
    <dbReference type="NCBI Taxonomy" id="1582974"/>
    <lineage>
        <taxon>Eukaryota</taxon>
        <taxon>Fungi</taxon>
        <taxon>Dikarya</taxon>
        <taxon>Basidiomycota</taxon>
        <taxon>Agaricomycotina</taxon>
        <taxon>Agaricomycetes</taxon>
        <taxon>Cantharellales</taxon>
        <taxon>Ceratobasidiaceae</taxon>
        <taxon>Ceratobasidium</taxon>
    </lineage>
</organism>
<dbReference type="InterPro" id="IPR011013">
    <property type="entry name" value="Gal_mutarotase_sf_dom"/>
</dbReference>
<evidence type="ECO:0000256" key="5">
    <source>
        <dbReference type="ARBA" id="ARBA00022525"/>
    </source>
</evidence>
<feature type="domain" description="Rhamnogalacturonan lyase" evidence="13">
    <location>
        <begin position="371"/>
        <end position="447"/>
    </location>
</feature>
<feature type="domain" description="Rhamnogalacturonan lyase" evidence="12">
    <location>
        <begin position="460"/>
        <end position="661"/>
    </location>
</feature>
<feature type="signal peptide" evidence="11">
    <location>
        <begin position="1"/>
        <end position="22"/>
    </location>
</feature>
<dbReference type="InterPro" id="IPR051850">
    <property type="entry name" value="Polysacch_Lyase_4"/>
</dbReference>
<dbReference type="Gene3D" id="2.60.40.1120">
    <property type="entry name" value="Carboxypeptidase-like, regulatory domain"/>
    <property type="match status" value="1"/>
</dbReference>
<gene>
    <name evidence="14" type="ORF">CTheo_687</name>
</gene>
<dbReference type="InterPro" id="IPR008979">
    <property type="entry name" value="Galactose-bd-like_sf"/>
</dbReference>
<dbReference type="PANTHER" id="PTHR32018">
    <property type="entry name" value="RHAMNOGALACTURONATE LYASE FAMILY PROTEIN"/>
    <property type="match status" value="1"/>
</dbReference>
<evidence type="ECO:0000313" key="15">
    <source>
        <dbReference type="Proteomes" id="UP000383932"/>
    </source>
</evidence>
<dbReference type="InterPro" id="IPR013784">
    <property type="entry name" value="Carb-bd-like_fold"/>
</dbReference>
<dbReference type="Proteomes" id="UP000383932">
    <property type="component" value="Unassembled WGS sequence"/>
</dbReference>
<evidence type="ECO:0000256" key="11">
    <source>
        <dbReference type="SAM" id="SignalP"/>
    </source>
</evidence>
<dbReference type="GO" id="GO:0000272">
    <property type="term" value="P:polysaccharide catabolic process"/>
    <property type="evidence" value="ECO:0007669"/>
    <property type="project" value="UniProtKB-KW"/>
</dbReference>
<keyword evidence="6 11" id="KW-0732">Signal</keyword>
<accession>A0A5N5QWH8</accession>
<dbReference type="Pfam" id="PF14683">
    <property type="entry name" value="CBM-like"/>
    <property type="match status" value="1"/>
</dbReference>
<evidence type="ECO:0000256" key="1">
    <source>
        <dbReference type="ARBA" id="ARBA00001324"/>
    </source>
</evidence>
<evidence type="ECO:0000256" key="2">
    <source>
        <dbReference type="ARBA" id="ARBA00004613"/>
    </source>
</evidence>
<dbReference type="SUPFAM" id="SSF49785">
    <property type="entry name" value="Galactose-binding domain-like"/>
    <property type="match status" value="1"/>
</dbReference>
<comment type="caution">
    <text evidence="14">The sequence shown here is derived from an EMBL/GenBank/DDBJ whole genome shotgun (WGS) entry which is preliminary data.</text>
</comment>
<name>A0A5N5QWH8_9AGAM</name>
<evidence type="ECO:0000313" key="14">
    <source>
        <dbReference type="EMBL" id="KAB5595923.1"/>
    </source>
</evidence>